<name>A0A2S8FVG3_9BACT</name>
<protein>
    <recommendedName>
        <fullName evidence="6">Methyltransferase</fullName>
    </recommendedName>
</protein>
<dbReference type="Pfam" id="PF10119">
    <property type="entry name" value="MethyTransf_Reg"/>
    <property type="match status" value="1"/>
</dbReference>
<evidence type="ECO:0000259" key="3">
    <source>
        <dbReference type="Pfam" id="PF21782"/>
    </source>
</evidence>
<organism evidence="4 5">
    <name type="scientific">Blastopirellula marina</name>
    <dbReference type="NCBI Taxonomy" id="124"/>
    <lineage>
        <taxon>Bacteria</taxon>
        <taxon>Pseudomonadati</taxon>
        <taxon>Planctomycetota</taxon>
        <taxon>Planctomycetia</taxon>
        <taxon>Pirellulales</taxon>
        <taxon>Pirellulaceae</taxon>
        <taxon>Blastopirellula</taxon>
    </lineage>
</organism>
<dbReference type="Pfam" id="PF21782">
    <property type="entry name" value="WHD_PKMT"/>
    <property type="match status" value="1"/>
</dbReference>
<feature type="domain" description="Methyltransferase regulatory" evidence="1">
    <location>
        <begin position="251"/>
        <end position="333"/>
    </location>
</feature>
<comment type="caution">
    <text evidence="4">The sequence shown here is derived from an EMBL/GenBank/DDBJ whole genome shotgun (WGS) entry which is preliminary data.</text>
</comment>
<dbReference type="InterPro" id="IPR025714">
    <property type="entry name" value="Methyltranfer_dom"/>
</dbReference>
<gene>
    <name evidence="4" type="ORF">C5Y83_09715</name>
</gene>
<dbReference type="Gene3D" id="3.40.50.150">
    <property type="entry name" value="Vaccinia Virus protein VP39"/>
    <property type="match status" value="1"/>
</dbReference>
<dbReference type="EMBL" id="PUHY01000006">
    <property type="protein sequence ID" value="PQO36182.1"/>
    <property type="molecule type" value="Genomic_DNA"/>
</dbReference>
<dbReference type="InterPro" id="IPR048976">
    <property type="entry name" value="WHD_PKMT"/>
</dbReference>
<evidence type="ECO:0000259" key="2">
    <source>
        <dbReference type="Pfam" id="PF13847"/>
    </source>
</evidence>
<dbReference type="PANTHER" id="PTHR43667:SF2">
    <property type="entry name" value="FATTY ACID C-METHYL TRANSFERASE"/>
    <property type="match status" value="1"/>
</dbReference>
<dbReference type="InterPro" id="IPR029063">
    <property type="entry name" value="SAM-dependent_MTases_sf"/>
</dbReference>
<dbReference type="InterPro" id="IPR018773">
    <property type="entry name" value="MeTrfase_reg_dom_prd"/>
</dbReference>
<dbReference type="Pfam" id="PF13847">
    <property type="entry name" value="Methyltransf_31"/>
    <property type="match status" value="1"/>
</dbReference>
<evidence type="ECO:0008006" key="6">
    <source>
        <dbReference type="Google" id="ProtNLM"/>
    </source>
</evidence>
<reference evidence="4 5" key="1">
    <citation type="submission" date="2018-02" db="EMBL/GenBank/DDBJ databases">
        <title>Comparative genomes isolates from brazilian mangrove.</title>
        <authorList>
            <person name="Araujo J.E."/>
            <person name="Taketani R.G."/>
            <person name="Silva M.C.P."/>
            <person name="Loureco M.V."/>
            <person name="Andreote F.D."/>
        </authorList>
    </citation>
    <scope>NUCLEOTIDE SEQUENCE [LARGE SCALE GENOMIC DNA]</scope>
    <source>
        <strain evidence="4 5">Hex-1 MGV</strain>
    </source>
</reference>
<evidence type="ECO:0000259" key="1">
    <source>
        <dbReference type="Pfam" id="PF10119"/>
    </source>
</evidence>
<sequence length="564" mass="63628">MVNRADVPHSPSSIRFFLPPFAKELMSTAENPQPATLTEEEYSYDIVPYPSHPFRQSHPERLAAVGHLFGLDAAPIDNCRVLEIGCAAGGNLIPMAEGLPGSTFVGVDLSKKQIESGRKNIETLGLSNIELKHMDCADIDESFGKFDYIIAHGVFSWIPHDVQEALFKICQNNLSENGIAYVSYNTYPGWHLRGMIRDMMNYHVRNFDDPPRRIQQSRALLEFLAKSVSADRGAYGMLLNSELELIRRQSDNYLFHEHLEKDNTPIYFHEFIERAKQRDLQYLGEAQLATMWIGNFPKEIAQTLERVAPDIVQREQYADFVRNRTFRQTLLCHKKAPITRALRLESLKGAYIAGNLDEKAEEGKSPQSEVNQATTFINPTTRQTMTTQDPLVVSTVRRLKESYPVAVSFDELFQNAMDTLVKDTISDATKIDALKRSLATNIIHMTVSGIVELQYNPSLFTNKASDRPKTSAVARMQAKNTNRLTNARHETVAVDDLTRHMTPFVDGTRSSEQLVAELKRLVDDGKLVIQQKGEKPESLTMDVVMSQAVNEVLKRLSNASLLVE</sequence>
<dbReference type="PANTHER" id="PTHR43667">
    <property type="entry name" value="CYCLOPROPANE-FATTY-ACYL-PHOSPHOLIPID SYNTHASE"/>
    <property type="match status" value="1"/>
</dbReference>
<evidence type="ECO:0000313" key="5">
    <source>
        <dbReference type="Proteomes" id="UP000238322"/>
    </source>
</evidence>
<feature type="domain" description="Methyltransferase" evidence="2">
    <location>
        <begin position="77"/>
        <end position="185"/>
    </location>
</feature>
<dbReference type="AlphaFoldDB" id="A0A2S8FVG3"/>
<accession>A0A2S8FVG3</accession>
<proteinExistence type="predicted"/>
<feature type="domain" description="PKMT C-terminal winged helix" evidence="3">
    <location>
        <begin position="466"/>
        <end position="561"/>
    </location>
</feature>
<evidence type="ECO:0000313" key="4">
    <source>
        <dbReference type="EMBL" id="PQO36182.1"/>
    </source>
</evidence>
<dbReference type="InterPro" id="IPR050723">
    <property type="entry name" value="CFA/CMAS"/>
</dbReference>
<dbReference type="Proteomes" id="UP000238322">
    <property type="component" value="Unassembled WGS sequence"/>
</dbReference>
<dbReference type="CDD" id="cd02440">
    <property type="entry name" value="AdoMet_MTases"/>
    <property type="match status" value="1"/>
</dbReference>
<dbReference type="SUPFAM" id="SSF53335">
    <property type="entry name" value="S-adenosyl-L-methionine-dependent methyltransferases"/>
    <property type="match status" value="1"/>
</dbReference>